<reference evidence="3 5" key="2">
    <citation type="journal article" date="2019" name="Nat. Med.">
        <title>A library of human gut bacterial isolates paired with longitudinal multiomics data enables mechanistic microbiome research.</title>
        <authorList>
            <person name="Poyet M."/>
            <person name="Groussin M."/>
            <person name="Gibbons S.M."/>
            <person name="Avila-Pacheco J."/>
            <person name="Jiang X."/>
            <person name="Kearney S.M."/>
            <person name="Perrotta A.R."/>
            <person name="Berdy B."/>
            <person name="Zhao S."/>
            <person name="Lieberman T.D."/>
            <person name="Swanson P.K."/>
            <person name="Smith M."/>
            <person name="Roesemann S."/>
            <person name="Alexander J.E."/>
            <person name="Rich S.A."/>
            <person name="Livny J."/>
            <person name="Vlamakis H."/>
            <person name="Clish C."/>
            <person name="Bullock K."/>
            <person name="Deik A."/>
            <person name="Scott J."/>
            <person name="Pierce K.A."/>
            <person name="Xavier R.J."/>
            <person name="Alm E.J."/>
        </authorList>
    </citation>
    <scope>NUCLEOTIDE SEQUENCE [LARGE SCALE GENOMIC DNA]</scope>
    <source>
        <strain evidence="3 5">BIOML-A12</strain>
    </source>
</reference>
<gene>
    <name evidence="2" type="ORF">ERS852478_01887</name>
    <name evidence="3" type="ORF">GT712_19100</name>
</gene>
<evidence type="ECO:0000313" key="3">
    <source>
        <dbReference type="EMBL" id="MZS91086.1"/>
    </source>
</evidence>
<sequence>MLSLLFTICMIWFVGKLFAFGLKASWGIMKLLCTVIFFPVILIGMVLGGLMYIAFPLLIVGGIVALATSRS</sequence>
<name>A0A174CEQ3_9FIRM</name>
<proteinExistence type="predicted"/>
<evidence type="ECO:0000256" key="1">
    <source>
        <dbReference type="SAM" id="Phobius"/>
    </source>
</evidence>
<feature type="transmembrane region" description="Helical" evidence="1">
    <location>
        <begin position="35"/>
        <end position="68"/>
    </location>
</feature>
<protein>
    <submittedName>
        <fullName evidence="2">Uncharacterized protein</fullName>
    </submittedName>
</protein>
<reference evidence="2 4" key="1">
    <citation type="submission" date="2015-09" db="EMBL/GenBank/DDBJ databases">
        <authorList>
            <consortium name="Pathogen Informatics"/>
        </authorList>
    </citation>
    <scope>NUCLEOTIDE SEQUENCE [LARGE SCALE GENOMIC DNA]</scope>
    <source>
        <strain evidence="2 4">2789STDY5834863</strain>
    </source>
</reference>
<dbReference type="AlphaFoldDB" id="A0A174CEQ3"/>
<dbReference type="EMBL" id="CYZN01000011">
    <property type="protein sequence ID" value="CUO11407.1"/>
    <property type="molecule type" value="Genomic_DNA"/>
</dbReference>
<dbReference type="Proteomes" id="UP000477156">
    <property type="component" value="Unassembled WGS sequence"/>
</dbReference>
<evidence type="ECO:0000313" key="2">
    <source>
        <dbReference type="EMBL" id="CUO11407.1"/>
    </source>
</evidence>
<evidence type="ECO:0000313" key="4">
    <source>
        <dbReference type="Proteomes" id="UP000095431"/>
    </source>
</evidence>
<keyword evidence="1" id="KW-0812">Transmembrane</keyword>
<dbReference type="EMBL" id="WWVF01000069">
    <property type="protein sequence ID" value="MZS91086.1"/>
    <property type="molecule type" value="Genomic_DNA"/>
</dbReference>
<organism evidence="2 4">
    <name type="scientific">Blautia wexlerae</name>
    <dbReference type="NCBI Taxonomy" id="418240"/>
    <lineage>
        <taxon>Bacteria</taxon>
        <taxon>Bacillati</taxon>
        <taxon>Bacillota</taxon>
        <taxon>Clostridia</taxon>
        <taxon>Lachnospirales</taxon>
        <taxon>Lachnospiraceae</taxon>
        <taxon>Blautia</taxon>
    </lineage>
</organism>
<dbReference type="Proteomes" id="UP000095431">
    <property type="component" value="Unassembled WGS sequence"/>
</dbReference>
<dbReference type="RefSeq" id="WP_055053638.1">
    <property type="nucleotide sequence ID" value="NZ_BTHH01000012.1"/>
</dbReference>
<accession>A0A174CEQ3</accession>
<keyword evidence="1" id="KW-0472">Membrane</keyword>
<evidence type="ECO:0000313" key="5">
    <source>
        <dbReference type="Proteomes" id="UP000477156"/>
    </source>
</evidence>
<keyword evidence="1" id="KW-1133">Transmembrane helix</keyword>